<feature type="compositionally biased region" description="Polar residues" evidence="1">
    <location>
        <begin position="32"/>
        <end position="53"/>
    </location>
</feature>
<evidence type="ECO:0000313" key="2">
    <source>
        <dbReference type="EnsemblMetazoa" id="G25327.1:cds"/>
    </source>
</evidence>
<organism evidence="2 3">
    <name type="scientific">Magallana gigas</name>
    <name type="common">Pacific oyster</name>
    <name type="synonym">Crassostrea gigas</name>
    <dbReference type="NCBI Taxonomy" id="29159"/>
    <lineage>
        <taxon>Eukaryota</taxon>
        <taxon>Metazoa</taxon>
        <taxon>Spiralia</taxon>
        <taxon>Lophotrochozoa</taxon>
        <taxon>Mollusca</taxon>
        <taxon>Bivalvia</taxon>
        <taxon>Autobranchia</taxon>
        <taxon>Pteriomorphia</taxon>
        <taxon>Ostreida</taxon>
        <taxon>Ostreoidea</taxon>
        <taxon>Ostreidae</taxon>
        <taxon>Magallana</taxon>
    </lineage>
</organism>
<dbReference type="AlphaFoldDB" id="A0A8W8KUK6"/>
<keyword evidence="3" id="KW-1185">Reference proteome</keyword>
<dbReference type="Gene3D" id="2.40.50.40">
    <property type="match status" value="1"/>
</dbReference>
<dbReference type="EnsemblMetazoa" id="G25327.1">
    <property type="protein sequence ID" value="G25327.1:cds"/>
    <property type="gene ID" value="G25327"/>
</dbReference>
<reference evidence="2" key="1">
    <citation type="submission" date="2022-08" db="UniProtKB">
        <authorList>
            <consortium name="EnsemblMetazoa"/>
        </authorList>
    </citation>
    <scope>IDENTIFICATION</scope>
    <source>
        <strain evidence="2">05x7-T-G4-1.051#20</strain>
    </source>
</reference>
<proteinExistence type="predicted"/>
<dbReference type="Proteomes" id="UP000005408">
    <property type="component" value="Unassembled WGS sequence"/>
</dbReference>
<feature type="region of interest" description="Disordered" evidence="1">
    <location>
        <begin position="1"/>
        <end position="142"/>
    </location>
</feature>
<evidence type="ECO:0000256" key="1">
    <source>
        <dbReference type="SAM" id="MobiDB-lite"/>
    </source>
</evidence>
<feature type="compositionally biased region" description="Polar residues" evidence="1">
    <location>
        <begin position="99"/>
        <end position="115"/>
    </location>
</feature>
<feature type="compositionally biased region" description="Basic and acidic residues" evidence="1">
    <location>
        <begin position="14"/>
        <end position="29"/>
    </location>
</feature>
<protein>
    <recommendedName>
        <fullName evidence="4">Chromo domain-containing protein</fullName>
    </recommendedName>
</protein>
<accession>A0A8W8KUK6</accession>
<evidence type="ECO:0008006" key="4">
    <source>
        <dbReference type="Google" id="ProtNLM"/>
    </source>
</evidence>
<feature type="compositionally biased region" description="Acidic residues" evidence="1">
    <location>
        <begin position="129"/>
        <end position="139"/>
    </location>
</feature>
<name>A0A8W8KUK6_MAGGI</name>
<evidence type="ECO:0000313" key="3">
    <source>
        <dbReference type="Proteomes" id="UP000005408"/>
    </source>
</evidence>
<feature type="compositionally biased region" description="Polar residues" evidence="1">
    <location>
        <begin position="79"/>
        <end position="92"/>
    </location>
</feature>
<feature type="compositionally biased region" description="Polar residues" evidence="1">
    <location>
        <begin position="1"/>
        <end position="11"/>
    </location>
</feature>
<sequence>MALSNQQNSPSPARFEEKSQGRDHRDRYQGYRANNFQPRNNFHGNRQYQNSGPQYRERPRPAHGTHGNRFPRPAHQSRDTSSQHSNRPSQFQHPPGPKNSCTNVQNEGQTQNDAQNLDEENQIDPPPSSDDDTQDENEIDQFPFDIRKLLKYRHKDQHFRIEWTDGTKSWEPQENVRPDLVQQYFEKYTKKGRLRKK</sequence>